<dbReference type="Pfam" id="PF00520">
    <property type="entry name" value="Ion_trans"/>
    <property type="match status" value="1"/>
</dbReference>
<dbReference type="GO" id="GO:0001669">
    <property type="term" value="C:acrosomal vesicle"/>
    <property type="evidence" value="ECO:0007669"/>
    <property type="project" value="TreeGrafter"/>
</dbReference>
<evidence type="ECO:0000256" key="4">
    <source>
        <dbReference type="ARBA" id="ARBA00023136"/>
    </source>
</evidence>
<evidence type="ECO:0000256" key="6">
    <source>
        <dbReference type="SAM" id="Phobius"/>
    </source>
</evidence>
<dbReference type="InterPro" id="IPR005821">
    <property type="entry name" value="Ion_trans_dom"/>
</dbReference>
<gene>
    <name evidence="8" type="ORF">OFUS_LOCUS12254</name>
</gene>
<dbReference type="GO" id="GO:0005227">
    <property type="term" value="F:calcium-activated cation channel activity"/>
    <property type="evidence" value="ECO:0007669"/>
    <property type="project" value="InterPro"/>
</dbReference>
<dbReference type="PANTHER" id="PTHR47077">
    <property type="entry name" value="ION_TRANS DOMAIN-CONTAINING PROTEIN"/>
    <property type="match status" value="1"/>
</dbReference>
<feature type="transmembrane region" description="Helical" evidence="6">
    <location>
        <begin position="148"/>
        <end position="167"/>
    </location>
</feature>
<feature type="domain" description="Ion transport" evidence="7">
    <location>
        <begin position="149"/>
        <end position="370"/>
    </location>
</feature>
<evidence type="ECO:0000256" key="3">
    <source>
        <dbReference type="ARBA" id="ARBA00022989"/>
    </source>
</evidence>
<feature type="transmembrane region" description="Helical" evidence="6">
    <location>
        <begin position="214"/>
        <end position="232"/>
    </location>
</feature>
<name>A0A8S4NX20_OWEFU</name>
<feature type="transmembrane region" description="Helical" evidence="6">
    <location>
        <begin position="338"/>
        <end position="365"/>
    </location>
</feature>
<dbReference type="InterPro" id="IPR028744">
    <property type="entry name" value="CatSper4"/>
</dbReference>
<feature type="transmembrane region" description="Helical" evidence="6">
    <location>
        <begin position="253"/>
        <end position="270"/>
    </location>
</feature>
<feature type="transmembrane region" description="Helical" evidence="6">
    <location>
        <begin position="276"/>
        <end position="296"/>
    </location>
</feature>
<keyword evidence="9" id="KW-1185">Reference proteome</keyword>
<keyword evidence="4 6" id="KW-0472">Membrane</keyword>
<evidence type="ECO:0000256" key="5">
    <source>
        <dbReference type="SAM" id="MobiDB-lite"/>
    </source>
</evidence>
<evidence type="ECO:0000259" key="7">
    <source>
        <dbReference type="Pfam" id="PF00520"/>
    </source>
</evidence>
<protein>
    <recommendedName>
        <fullName evidence="7">Ion transport domain-containing protein</fullName>
    </recommendedName>
</protein>
<dbReference type="GO" id="GO:0005245">
    <property type="term" value="F:voltage-gated calcium channel activity"/>
    <property type="evidence" value="ECO:0007669"/>
    <property type="project" value="TreeGrafter"/>
</dbReference>
<dbReference type="SUPFAM" id="SSF81324">
    <property type="entry name" value="Voltage-gated potassium channels"/>
    <property type="match status" value="1"/>
</dbReference>
<dbReference type="OrthoDB" id="2984333at2759"/>
<proteinExistence type="predicted"/>
<dbReference type="GO" id="GO:0006814">
    <property type="term" value="P:sodium ion transport"/>
    <property type="evidence" value="ECO:0007669"/>
    <property type="project" value="TreeGrafter"/>
</dbReference>
<evidence type="ECO:0000256" key="2">
    <source>
        <dbReference type="ARBA" id="ARBA00022692"/>
    </source>
</evidence>
<reference evidence="8" key="1">
    <citation type="submission" date="2022-03" db="EMBL/GenBank/DDBJ databases">
        <authorList>
            <person name="Martin C."/>
        </authorList>
    </citation>
    <scope>NUCLEOTIDE SEQUENCE</scope>
</reference>
<evidence type="ECO:0000313" key="8">
    <source>
        <dbReference type="EMBL" id="CAH1786338.1"/>
    </source>
</evidence>
<dbReference type="InterPro" id="IPR027359">
    <property type="entry name" value="Volt_channel_dom_sf"/>
</dbReference>
<dbReference type="GO" id="GO:0036128">
    <property type="term" value="C:CatSper complex"/>
    <property type="evidence" value="ECO:0007669"/>
    <property type="project" value="InterPro"/>
</dbReference>
<organism evidence="8 9">
    <name type="scientific">Owenia fusiformis</name>
    <name type="common">Polychaete worm</name>
    <dbReference type="NCBI Taxonomy" id="6347"/>
    <lineage>
        <taxon>Eukaryota</taxon>
        <taxon>Metazoa</taxon>
        <taxon>Spiralia</taxon>
        <taxon>Lophotrochozoa</taxon>
        <taxon>Annelida</taxon>
        <taxon>Polychaeta</taxon>
        <taxon>Sedentaria</taxon>
        <taxon>Canalipalpata</taxon>
        <taxon>Sabellida</taxon>
        <taxon>Oweniida</taxon>
        <taxon>Oweniidae</taxon>
        <taxon>Owenia</taxon>
    </lineage>
</organism>
<dbReference type="PANTHER" id="PTHR47077:SF1">
    <property type="entry name" value="CATION CHANNEL SPERM-ASSOCIATED PROTEIN 4"/>
    <property type="match status" value="1"/>
</dbReference>
<feature type="transmembrane region" description="Helical" evidence="6">
    <location>
        <begin position="308"/>
        <end position="326"/>
    </location>
</feature>
<dbReference type="Gene3D" id="1.20.120.350">
    <property type="entry name" value="Voltage-gated potassium channels. Chain C"/>
    <property type="match status" value="1"/>
</dbReference>
<dbReference type="GO" id="GO:0030317">
    <property type="term" value="P:flagellated sperm motility"/>
    <property type="evidence" value="ECO:0007669"/>
    <property type="project" value="InterPro"/>
</dbReference>
<keyword evidence="2 6" id="KW-0812">Transmembrane</keyword>
<evidence type="ECO:0000256" key="1">
    <source>
        <dbReference type="ARBA" id="ARBA00004141"/>
    </source>
</evidence>
<sequence length="557" mass="62291">MASDPDKRPVSPASNRFKGKVNQMMIAKVATMGATKVTAEEKLKRDSEENKAQTEAQKHIKDRFKSLKGVWSLAAKRKTAGPGVEVEPDVRRRFLFDDAALKQGASLNDLFVSEEPPEIDFKDIVDQDDTFVEVFVSQELVGNMVDSIYFRSVITGLIVINSILIGLQTDEQMSVDYAYVFSIFDNFVLTIFVCELIIKWFHGFWIFWKTGWNILDFVIILALFLGPTLTFLGSSRILRILRVLRAFKSLRSVSALAGLSLVVQTILQSIPDMVNIILLLTIILLVFAVAGVTLFNKEVPDRFGDLESAMFSLFICVTQDGWVGIFDRFKGKSEGLHIGGAIYFFCAIMVGAFVFANLVVAVVVTNLELAMKELKQENKALEDNLAPAGVSTGDSSHTDADAVNIVKLKDTQVKVDLTAQTPIQLSELKYASTEKLENFYLILTALEENLAEYHQIRQDLEKVFDVVCSMNTPDSDDEDEIDTFDTTNIDIEKIKTKGDIISNLIALEKQQQLTSDNAGTMSDVIKSAVRDERKQLERQFKKKRGSTVSLTKHDDKS</sequence>
<comment type="caution">
    <text evidence="8">The sequence shown here is derived from an EMBL/GenBank/DDBJ whole genome shotgun (WGS) entry which is preliminary data.</text>
</comment>
<keyword evidence="3 6" id="KW-1133">Transmembrane helix</keyword>
<dbReference type="Proteomes" id="UP000749559">
    <property type="component" value="Unassembled WGS sequence"/>
</dbReference>
<dbReference type="Gene3D" id="1.10.287.70">
    <property type="match status" value="1"/>
</dbReference>
<comment type="subcellular location">
    <subcellularLocation>
        <location evidence="1">Membrane</location>
        <topology evidence="1">Multi-pass membrane protein</topology>
    </subcellularLocation>
</comment>
<feature type="transmembrane region" description="Helical" evidence="6">
    <location>
        <begin position="179"/>
        <end position="202"/>
    </location>
</feature>
<dbReference type="GO" id="GO:0048240">
    <property type="term" value="P:sperm capacitation"/>
    <property type="evidence" value="ECO:0007669"/>
    <property type="project" value="TreeGrafter"/>
</dbReference>
<evidence type="ECO:0000313" key="9">
    <source>
        <dbReference type="Proteomes" id="UP000749559"/>
    </source>
</evidence>
<dbReference type="GO" id="GO:0097228">
    <property type="term" value="C:sperm principal piece"/>
    <property type="evidence" value="ECO:0007669"/>
    <property type="project" value="TreeGrafter"/>
</dbReference>
<dbReference type="AlphaFoldDB" id="A0A8S4NX20"/>
<feature type="region of interest" description="Disordered" evidence="5">
    <location>
        <begin position="1"/>
        <end position="21"/>
    </location>
</feature>
<dbReference type="EMBL" id="CAIIXF020000006">
    <property type="protein sequence ID" value="CAH1786338.1"/>
    <property type="molecule type" value="Genomic_DNA"/>
</dbReference>
<accession>A0A8S4NX20</accession>